<accession>A0A835G1U8</accession>
<dbReference type="AlphaFoldDB" id="A0A835G1U8"/>
<evidence type="ECO:0000256" key="2">
    <source>
        <dbReference type="SAM" id="MobiDB-lite"/>
    </source>
</evidence>
<dbReference type="EMBL" id="JACKWZ010000784">
    <property type="protein sequence ID" value="KAF9405208.1"/>
    <property type="molecule type" value="Genomic_DNA"/>
</dbReference>
<evidence type="ECO:0000313" key="3">
    <source>
        <dbReference type="EMBL" id="KAF9405208.1"/>
    </source>
</evidence>
<feature type="non-terminal residue" evidence="3">
    <location>
        <position position="1"/>
    </location>
</feature>
<dbReference type="Proteomes" id="UP000648187">
    <property type="component" value="Unassembled WGS sequence"/>
</dbReference>
<keyword evidence="1" id="KW-0175">Coiled coil</keyword>
<feature type="coiled-coil region" evidence="1">
    <location>
        <begin position="144"/>
        <end position="178"/>
    </location>
</feature>
<sequence>IEKTQCKQDFYYKKYQEDKNAQDAPDRIINLMRSYYEENHARIAALNPLRFMYRKMVETVQRPFKYKSDSFFVILKRVELTQKLYFEIYHLARMMHETPRKWKSVPEFRETEQLPMSKNKKGGSATLLSDDEAQGPSAEDLAKINEFKEAIGAAEKKRQLEKKRKRKLNKKIRELILQKAEKYPNMKFNYSEWFKHLERKYNEKWPIDYGWEIEDDW</sequence>
<evidence type="ECO:0000256" key="1">
    <source>
        <dbReference type="SAM" id="Coils"/>
    </source>
</evidence>
<comment type="caution">
    <text evidence="3">The sequence shown here is derived from an EMBL/GenBank/DDBJ whole genome shotgun (WGS) entry which is preliminary data.</text>
</comment>
<feature type="region of interest" description="Disordered" evidence="2">
    <location>
        <begin position="107"/>
        <end position="133"/>
    </location>
</feature>
<proteinExistence type="predicted"/>
<keyword evidence="4" id="KW-1185">Reference proteome</keyword>
<protein>
    <submittedName>
        <fullName evidence="3">Uncharacterized protein</fullName>
    </submittedName>
</protein>
<reference evidence="3" key="1">
    <citation type="submission" date="2020-08" db="EMBL/GenBank/DDBJ databases">
        <title>Spodoptera exigua strain:BAW_Kor-Di-RS1 Genome sequencing and assembly.</title>
        <authorList>
            <person name="Kim J."/>
            <person name="Nam H.Y."/>
            <person name="Kwon M."/>
            <person name="Choi J.H."/>
            <person name="Cho S.R."/>
            <person name="Kim G.-H."/>
        </authorList>
    </citation>
    <scope>NUCLEOTIDE SEQUENCE</scope>
    <source>
        <strain evidence="3">BAW_Kor-Di-RS1</strain>
        <tissue evidence="3">Whole-body</tissue>
    </source>
</reference>
<gene>
    <name evidence="3" type="ORF">HW555_013957</name>
</gene>
<organism evidence="3 4">
    <name type="scientific">Spodoptera exigua</name>
    <name type="common">Beet armyworm</name>
    <name type="synonym">Noctua fulgens</name>
    <dbReference type="NCBI Taxonomy" id="7107"/>
    <lineage>
        <taxon>Eukaryota</taxon>
        <taxon>Metazoa</taxon>
        <taxon>Ecdysozoa</taxon>
        <taxon>Arthropoda</taxon>
        <taxon>Hexapoda</taxon>
        <taxon>Insecta</taxon>
        <taxon>Pterygota</taxon>
        <taxon>Neoptera</taxon>
        <taxon>Endopterygota</taxon>
        <taxon>Lepidoptera</taxon>
        <taxon>Glossata</taxon>
        <taxon>Ditrysia</taxon>
        <taxon>Noctuoidea</taxon>
        <taxon>Noctuidae</taxon>
        <taxon>Amphipyrinae</taxon>
        <taxon>Spodoptera</taxon>
    </lineage>
</organism>
<name>A0A835G1U8_SPOEX</name>
<evidence type="ECO:0000313" key="4">
    <source>
        <dbReference type="Proteomes" id="UP000648187"/>
    </source>
</evidence>